<reference evidence="2" key="1">
    <citation type="journal article" date="2005" name="Nature">
        <title>The map-based sequence of the rice genome.</title>
        <authorList>
            <consortium name="International rice genome sequencing project (IRGSP)"/>
            <person name="Matsumoto T."/>
            <person name="Wu J."/>
            <person name="Kanamori H."/>
            <person name="Katayose Y."/>
            <person name="Fujisawa M."/>
            <person name="Namiki N."/>
            <person name="Mizuno H."/>
            <person name="Yamamoto K."/>
            <person name="Antonio B.A."/>
            <person name="Baba T."/>
            <person name="Sakata K."/>
            <person name="Nagamura Y."/>
            <person name="Aoki H."/>
            <person name="Arikawa K."/>
            <person name="Arita K."/>
            <person name="Bito T."/>
            <person name="Chiden Y."/>
            <person name="Fujitsuka N."/>
            <person name="Fukunaka R."/>
            <person name="Hamada M."/>
            <person name="Harada C."/>
            <person name="Hayashi A."/>
            <person name="Hijishita S."/>
            <person name="Honda M."/>
            <person name="Hosokawa S."/>
            <person name="Ichikawa Y."/>
            <person name="Idonuma A."/>
            <person name="Iijima M."/>
            <person name="Ikeda M."/>
            <person name="Ikeno M."/>
            <person name="Ito K."/>
            <person name="Ito S."/>
            <person name="Ito T."/>
            <person name="Ito Y."/>
            <person name="Ito Y."/>
            <person name="Iwabuchi A."/>
            <person name="Kamiya K."/>
            <person name="Karasawa W."/>
            <person name="Kurita K."/>
            <person name="Katagiri S."/>
            <person name="Kikuta A."/>
            <person name="Kobayashi H."/>
            <person name="Kobayashi N."/>
            <person name="Machita K."/>
            <person name="Maehara T."/>
            <person name="Masukawa M."/>
            <person name="Mizubayashi T."/>
            <person name="Mukai Y."/>
            <person name="Nagasaki H."/>
            <person name="Nagata Y."/>
            <person name="Naito S."/>
            <person name="Nakashima M."/>
            <person name="Nakama Y."/>
            <person name="Nakamichi Y."/>
            <person name="Nakamura M."/>
            <person name="Meguro A."/>
            <person name="Negishi M."/>
            <person name="Ohta I."/>
            <person name="Ohta T."/>
            <person name="Okamoto M."/>
            <person name="Ono N."/>
            <person name="Saji S."/>
            <person name="Sakaguchi M."/>
            <person name="Sakai K."/>
            <person name="Shibata M."/>
            <person name="Shimokawa T."/>
            <person name="Song J."/>
            <person name="Takazaki Y."/>
            <person name="Terasawa K."/>
            <person name="Tsugane M."/>
            <person name="Tsuji K."/>
            <person name="Ueda S."/>
            <person name="Waki K."/>
            <person name="Yamagata H."/>
            <person name="Yamamoto M."/>
            <person name="Yamamoto S."/>
            <person name="Yamane H."/>
            <person name="Yoshiki S."/>
            <person name="Yoshihara R."/>
            <person name="Yukawa K."/>
            <person name="Zhong H."/>
            <person name="Yano M."/>
            <person name="Yuan Q."/>
            <person name="Ouyang S."/>
            <person name="Liu J."/>
            <person name="Jones K.M."/>
            <person name="Gansberger K."/>
            <person name="Moffat K."/>
            <person name="Hill J."/>
            <person name="Bera J."/>
            <person name="Fadrosh D."/>
            <person name="Jin S."/>
            <person name="Johri S."/>
            <person name="Kim M."/>
            <person name="Overton L."/>
            <person name="Reardon M."/>
            <person name="Tsitrin T."/>
            <person name="Vuong H."/>
            <person name="Weaver B."/>
            <person name="Ciecko A."/>
            <person name="Tallon L."/>
            <person name="Jackson J."/>
            <person name="Pai G."/>
            <person name="Aken S.V."/>
            <person name="Utterback T."/>
            <person name="Reidmuller S."/>
            <person name="Feldblyum T."/>
            <person name="Hsiao J."/>
            <person name="Zismann V."/>
            <person name="Iobst S."/>
            <person name="de Vazeille A.R."/>
            <person name="Buell C.R."/>
            <person name="Ying K."/>
            <person name="Li Y."/>
            <person name="Lu T."/>
            <person name="Huang Y."/>
            <person name="Zhao Q."/>
            <person name="Feng Q."/>
            <person name="Zhang L."/>
            <person name="Zhu J."/>
            <person name="Weng Q."/>
            <person name="Mu J."/>
            <person name="Lu Y."/>
            <person name="Fan D."/>
            <person name="Liu Y."/>
            <person name="Guan J."/>
            <person name="Zhang Y."/>
            <person name="Yu S."/>
            <person name="Liu X."/>
            <person name="Zhang Y."/>
            <person name="Hong G."/>
            <person name="Han B."/>
            <person name="Choisne N."/>
            <person name="Demange N."/>
            <person name="Orjeda G."/>
            <person name="Samain S."/>
            <person name="Cattolico L."/>
            <person name="Pelletier E."/>
            <person name="Couloux A."/>
            <person name="Segurens B."/>
            <person name="Wincker P."/>
            <person name="D'Hont A."/>
            <person name="Scarpelli C."/>
            <person name="Weissenbach J."/>
            <person name="Salanoubat M."/>
            <person name="Quetier F."/>
            <person name="Yu Y."/>
            <person name="Kim H.R."/>
            <person name="Rambo T."/>
            <person name="Currie J."/>
            <person name="Collura K."/>
            <person name="Luo M."/>
            <person name="Yang T."/>
            <person name="Ammiraju J.S.S."/>
            <person name="Engler F."/>
            <person name="Soderlund C."/>
            <person name="Wing R.A."/>
            <person name="Palmer L.E."/>
            <person name="de la Bastide M."/>
            <person name="Spiegel L."/>
            <person name="Nascimento L."/>
            <person name="Zutavern T."/>
            <person name="O'Shaughnessy A."/>
            <person name="Dike S."/>
            <person name="Dedhia N."/>
            <person name="Preston R."/>
            <person name="Balija V."/>
            <person name="McCombie W.R."/>
            <person name="Chow T."/>
            <person name="Chen H."/>
            <person name="Chung M."/>
            <person name="Chen C."/>
            <person name="Shaw J."/>
            <person name="Wu H."/>
            <person name="Hsiao K."/>
            <person name="Chao Y."/>
            <person name="Chu M."/>
            <person name="Cheng C."/>
            <person name="Hour A."/>
            <person name="Lee P."/>
            <person name="Lin S."/>
            <person name="Lin Y."/>
            <person name="Liou J."/>
            <person name="Liu S."/>
            <person name="Hsing Y."/>
            <person name="Raghuvanshi S."/>
            <person name="Mohanty A."/>
            <person name="Bharti A.K."/>
            <person name="Gaur A."/>
            <person name="Gupta V."/>
            <person name="Kumar D."/>
            <person name="Ravi V."/>
            <person name="Vij S."/>
            <person name="Kapur A."/>
            <person name="Khurana P."/>
            <person name="Khurana P."/>
            <person name="Khurana J.P."/>
            <person name="Tyagi A.K."/>
            <person name="Gaikwad K."/>
            <person name="Singh A."/>
            <person name="Dalal V."/>
            <person name="Srivastava S."/>
            <person name="Dixit A."/>
            <person name="Pal A.K."/>
            <person name="Ghazi I.A."/>
            <person name="Yadav M."/>
            <person name="Pandit A."/>
            <person name="Bhargava A."/>
            <person name="Sureshbabu K."/>
            <person name="Batra K."/>
            <person name="Sharma T.R."/>
            <person name="Mohapatra T."/>
            <person name="Singh N.K."/>
            <person name="Messing J."/>
            <person name="Nelson A.B."/>
            <person name="Fuks G."/>
            <person name="Kavchok S."/>
            <person name="Keizer G."/>
            <person name="Linton E."/>
            <person name="Llaca V."/>
            <person name="Song R."/>
            <person name="Tanyolac B."/>
            <person name="Young S."/>
            <person name="Ho-Il K."/>
            <person name="Hahn J.H."/>
            <person name="Sangsakoo G."/>
            <person name="Vanavichit A."/>
            <person name="de Mattos Luiz.A.T."/>
            <person name="Zimmer P.D."/>
            <person name="Malone G."/>
            <person name="Dellagostin O."/>
            <person name="de Oliveira A.C."/>
            <person name="Bevan M."/>
            <person name="Bancroft I."/>
            <person name="Minx P."/>
            <person name="Cordum H."/>
            <person name="Wilson R."/>
            <person name="Cheng Z."/>
            <person name="Jin W."/>
            <person name="Jiang J."/>
            <person name="Leong S.A."/>
            <person name="Iwama H."/>
            <person name="Gojobori T."/>
            <person name="Itoh T."/>
            <person name="Niimura Y."/>
            <person name="Fujii Y."/>
            <person name="Habara T."/>
            <person name="Sakai H."/>
            <person name="Sato Y."/>
            <person name="Wilson G."/>
            <person name="Kumar K."/>
            <person name="McCouch S."/>
            <person name="Juretic N."/>
            <person name="Hoen D."/>
            <person name="Wright S."/>
            <person name="Bruskiewich R."/>
            <person name="Bureau T."/>
            <person name="Miyao A."/>
            <person name="Hirochika H."/>
            <person name="Nishikawa T."/>
            <person name="Kadowaki K."/>
            <person name="Sugiura M."/>
            <person name="Burr B."/>
            <person name="Sasaki T."/>
        </authorList>
    </citation>
    <scope>NUCLEOTIDE SEQUENCE [LARGE SCALE GENOMIC DNA]</scope>
    <source>
        <strain evidence="2">cv. Nipponbare</strain>
    </source>
</reference>
<organism evidence="1 2">
    <name type="scientific">Oryza sativa subsp. japonica</name>
    <name type="common">Rice</name>
    <dbReference type="NCBI Taxonomy" id="39947"/>
    <lineage>
        <taxon>Eukaryota</taxon>
        <taxon>Viridiplantae</taxon>
        <taxon>Streptophyta</taxon>
        <taxon>Embryophyta</taxon>
        <taxon>Tracheophyta</taxon>
        <taxon>Spermatophyta</taxon>
        <taxon>Magnoliopsida</taxon>
        <taxon>Liliopsida</taxon>
        <taxon>Poales</taxon>
        <taxon>Poaceae</taxon>
        <taxon>BOP clade</taxon>
        <taxon>Oryzoideae</taxon>
        <taxon>Oryzeae</taxon>
        <taxon>Oryzinae</taxon>
        <taxon>Oryza</taxon>
        <taxon>Oryza sativa</taxon>
    </lineage>
</organism>
<gene>
    <name evidence="1" type="primary">P0578B12.19</name>
</gene>
<accession>Q5ZA91</accession>
<sequence>MRMIRTLGTTRRLTKNQTRLGEVLATVYWFGDGATATVVVDGVLPGFYCI</sequence>
<proteinExistence type="predicted"/>
<dbReference type="Proteomes" id="UP000000763">
    <property type="component" value="Chromosome 6"/>
</dbReference>
<name>Q5ZA91_ORYSJ</name>
<protein>
    <submittedName>
        <fullName evidence="1">Uncharacterized protein</fullName>
    </submittedName>
</protein>
<dbReference type="EMBL" id="AP003511">
    <property type="protein sequence ID" value="BAD61589.1"/>
    <property type="molecule type" value="Genomic_DNA"/>
</dbReference>
<evidence type="ECO:0000313" key="1">
    <source>
        <dbReference type="EMBL" id="BAD61589.1"/>
    </source>
</evidence>
<dbReference type="AlphaFoldDB" id="Q5ZA91"/>
<reference evidence="2" key="2">
    <citation type="journal article" date="2008" name="Nucleic Acids Res.">
        <title>The rice annotation project database (RAP-DB): 2008 update.</title>
        <authorList>
            <consortium name="The rice annotation project (RAP)"/>
        </authorList>
    </citation>
    <scope>GENOME REANNOTATION</scope>
    <source>
        <strain evidence="2">cv. Nipponbare</strain>
    </source>
</reference>
<evidence type="ECO:0000313" key="2">
    <source>
        <dbReference type="Proteomes" id="UP000000763"/>
    </source>
</evidence>